<dbReference type="EMBL" id="JANQDX010000006">
    <property type="protein sequence ID" value="KAL0922692.1"/>
    <property type="molecule type" value="Genomic_DNA"/>
</dbReference>
<gene>
    <name evidence="2" type="ORF">M5K25_006700</name>
</gene>
<sequence>MTQGAVLLFAVVKQGRGRCSIVPNDVYTKVPSRVRDDFGSSRMMLVDKQNSEYKFIFVPDRLDEQLAVFERIIQDDQGGEALTKKSSFFLFHPYTVMAENPSSFLRQRTATLPFSPLLGDGREPSSFLRQRTATIFLFHHSLVMAENPLPSSGREPQQSSFSRQRTATLFLLPAENHNFLFHHTPQGGEALTKKSSFFLFHPYTVMAENPSSFLRQRTATLPFSPLLGDGREPSSFLRQRTATIFLFHHSLVMAENPLPSSGREPQQSSFSRQRTATLFLLPAENHNFLFHHTPVITLEKAPMDGFFSRRARGGDGEQLRFRRRDRRTTGGMTSSGPWRCFTRVRSNRWSGRAGELGNGMENLWELWGIVLNSWSQMGRSGKGSPIQVSSIATNGQDQLGQPLDGLQLAENLRLMLIKTPPEPPKSRDDDHRRRLESLLGATFVNPSQTPSHKILYLSPKLSLSFSKHFLSQLIESFCESFLRVFPVVHTCHWVEGKRGRAWEREEEACEGEFVRCSQRLLLAKVQSVFSVRHPGSLKTLEVSTSVRRNGSLPASGGSKRSDGSMPASGGSKRSSGSLPHRFGGKSIL</sequence>
<proteinExistence type="predicted"/>
<dbReference type="Proteomes" id="UP001552299">
    <property type="component" value="Unassembled WGS sequence"/>
</dbReference>
<protein>
    <submittedName>
        <fullName evidence="2">Uncharacterized protein</fullName>
    </submittedName>
</protein>
<evidence type="ECO:0000313" key="2">
    <source>
        <dbReference type="EMBL" id="KAL0922692.1"/>
    </source>
</evidence>
<name>A0ABD0VJ54_DENTH</name>
<keyword evidence="3" id="KW-1185">Reference proteome</keyword>
<accession>A0ABD0VJ54</accession>
<organism evidence="2 3">
    <name type="scientific">Dendrobium thyrsiflorum</name>
    <name type="common">Pinecone-like raceme dendrobium</name>
    <name type="synonym">Orchid</name>
    <dbReference type="NCBI Taxonomy" id="117978"/>
    <lineage>
        <taxon>Eukaryota</taxon>
        <taxon>Viridiplantae</taxon>
        <taxon>Streptophyta</taxon>
        <taxon>Embryophyta</taxon>
        <taxon>Tracheophyta</taxon>
        <taxon>Spermatophyta</taxon>
        <taxon>Magnoliopsida</taxon>
        <taxon>Liliopsida</taxon>
        <taxon>Asparagales</taxon>
        <taxon>Orchidaceae</taxon>
        <taxon>Epidendroideae</taxon>
        <taxon>Malaxideae</taxon>
        <taxon>Dendrobiinae</taxon>
        <taxon>Dendrobium</taxon>
    </lineage>
</organism>
<feature type="region of interest" description="Disordered" evidence="1">
    <location>
        <begin position="548"/>
        <end position="588"/>
    </location>
</feature>
<reference evidence="2 3" key="1">
    <citation type="journal article" date="2024" name="Plant Biotechnol. J.">
        <title>Dendrobium thyrsiflorum genome and its molecular insights into genes involved in important horticultural traits.</title>
        <authorList>
            <person name="Chen B."/>
            <person name="Wang J.Y."/>
            <person name="Zheng P.J."/>
            <person name="Li K.L."/>
            <person name="Liang Y.M."/>
            <person name="Chen X.F."/>
            <person name="Zhang C."/>
            <person name="Zhao X."/>
            <person name="He X."/>
            <person name="Zhang G.Q."/>
            <person name="Liu Z.J."/>
            <person name="Xu Q."/>
        </authorList>
    </citation>
    <scope>NUCLEOTIDE SEQUENCE [LARGE SCALE GENOMIC DNA]</scope>
    <source>
        <strain evidence="2">GZMU011</strain>
    </source>
</reference>
<evidence type="ECO:0000256" key="1">
    <source>
        <dbReference type="SAM" id="MobiDB-lite"/>
    </source>
</evidence>
<evidence type="ECO:0000313" key="3">
    <source>
        <dbReference type="Proteomes" id="UP001552299"/>
    </source>
</evidence>
<dbReference type="AlphaFoldDB" id="A0ABD0VJ54"/>
<comment type="caution">
    <text evidence="2">The sequence shown here is derived from an EMBL/GenBank/DDBJ whole genome shotgun (WGS) entry which is preliminary data.</text>
</comment>